<dbReference type="AlphaFoldDB" id="A0A4S4DZU8"/>
<dbReference type="EMBL" id="SDRB02008801">
    <property type="protein sequence ID" value="THG09023.1"/>
    <property type="molecule type" value="Genomic_DNA"/>
</dbReference>
<proteinExistence type="predicted"/>
<comment type="caution">
    <text evidence="3">The sequence shown here is derived from an EMBL/GenBank/DDBJ whole genome shotgun (WGS) entry which is preliminary data.</text>
</comment>
<evidence type="ECO:0000259" key="2">
    <source>
        <dbReference type="Pfam" id="PF11961"/>
    </source>
</evidence>
<dbReference type="PANTHER" id="PTHR31371">
    <property type="entry name" value="BNAC09G50660D PROTEIN"/>
    <property type="match status" value="1"/>
</dbReference>
<accession>A0A4S4DZU8</accession>
<dbReference type="PANTHER" id="PTHR31371:SF13">
    <property type="entry name" value="OS05G0457600 PROTEIN"/>
    <property type="match status" value="1"/>
</dbReference>
<reference evidence="3 4" key="1">
    <citation type="journal article" date="2018" name="Proc. Natl. Acad. Sci. U.S.A.">
        <title>Draft genome sequence of Camellia sinensis var. sinensis provides insights into the evolution of the tea genome and tea quality.</title>
        <authorList>
            <person name="Wei C."/>
            <person name="Yang H."/>
            <person name="Wang S."/>
            <person name="Zhao J."/>
            <person name="Liu C."/>
            <person name="Gao L."/>
            <person name="Xia E."/>
            <person name="Lu Y."/>
            <person name="Tai Y."/>
            <person name="She G."/>
            <person name="Sun J."/>
            <person name="Cao H."/>
            <person name="Tong W."/>
            <person name="Gao Q."/>
            <person name="Li Y."/>
            <person name="Deng W."/>
            <person name="Jiang X."/>
            <person name="Wang W."/>
            <person name="Chen Q."/>
            <person name="Zhang S."/>
            <person name="Li H."/>
            <person name="Wu J."/>
            <person name="Wang P."/>
            <person name="Li P."/>
            <person name="Shi C."/>
            <person name="Zheng F."/>
            <person name="Jian J."/>
            <person name="Huang B."/>
            <person name="Shan D."/>
            <person name="Shi M."/>
            <person name="Fang C."/>
            <person name="Yue Y."/>
            <person name="Li F."/>
            <person name="Li D."/>
            <person name="Wei S."/>
            <person name="Han B."/>
            <person name="Jiang C."/>
            <person name="Yin Y."/>
            <person name="Xia T."/>
            <person name="Zhang Z."/>
            <person name="Bennetzen J.L."/>
            <person name="Zhao S."/>
            <person name="Wan X."/>
        </authorList>
    </citation>
    <scope>NUCLEOTIDE SEQUENCE [LARGE SCALE GENOMIC DNA]</scope>
    <source>
        <strain evidence="4">cv. Shuchazao</strain>
        <tissue evidence="3">Leaf</tissue>
    </source>
</reference>
<dbReference type="Pfam" id="PF11961">
    <property type="entry name" value="DUF3475"/>
    <property type="match status" value="1"/>
</dbReference>
<evidence type="ECO:0000259" key="1">
    <source>
        <dbReference type="Pfam" id="PF05003"/>
    </source>
</evidence>
<dbReference type="Pfam" id="PF05003">
    <property type="entry name" value="DUF668"/>
    <property type="match status" value="1"/>
</dbReference>
<evidence type="ECO:0008006" key="5">
    <source>
        <dbReference type="Google" id="ProtNLM"/>
    </source>
</evidence>
<evidence type="ECO:0000313" key="4">
    <source>
        <dbReference type="Proteomes" id="UP000306102"/>
    </source>
</evidence>
<organism evidence="3 4">
    <name type="scientific">Camellia sinensis var. sinensis</name>
    <name type="common">China tea</name>
    <dbReference type="NCBI Taxonomy" id="542762"/>
    <lineage>
        <taxon>Eukaryota</taxon>
        <taxon>Viridiplantae</taxon>
        <taxon>Streptophyta</taxon>
        <taxon>Embryophyta</taxon>
        <taxon>Tracheophyta</taxon>
        <taxon>Spermatophyta</taxon>
        <taxon>Magnoliopsida</taxon>
        <taxon>eudicotyledons</taxon>
        <taxon>Gunneridae</taxon>
        <taxon>Pentapetalae</taxon>
        <taxon>asterids</taxon>
        <taxon>Ericales</taxon>
        <taxon>Theaceae</taxon>
        <taxon>Camellia</taxon>
    </lineage>
</organism>
<evidence type="ECO:0000313" key="3">
    <source>
        <dbReference type="EMBL" id="THG09023.1"/>
    </source>
</evidence>
<protein>
    <recommendedName>
        <fullName evidence="5">DUF668 domain-containing protein</fullName>
    </recommendedName>
</protein>
<dbReference type="InterPro" id="IPR007700">
    <property type="entry name" value="DUF668"/>
</dbReference>
<dbReference type="Proteomes" id="UP000306102">
    <property type="component" value="Unassembled WGS sequence"/>
</dbReference>
<dbReference type="InterPro" id="IPR021864">
    <property type="entry name" value="DUF3475"/>
</dbReference>
<keyword evidence="4" id="KW-1185">Reference proteome</keyword>
<dbReference type="GO" id="GO:0045927">
    <property type="term" value="P:positive regulation of growth"/>
    <property type="evidence" value="ECO:0007669"/>
    <property type="project" value="InterPro"/>
</dbReference>
<gene>
    <name evidence="3" type="ORF">TEA_026928</name>
</gene>
<name>A0A4S4DZU8_CAMSN</name>
<feature type="domain" description="DUF668" evidence="1">
    <location>
        <begin position="336"/>
        <end position="432"/>
    </location>
</feature>
<sequence length="520" mass="58393">MVFDNTMGWLSEVGSRVGDNLKRSLTAESKRSSSATHYLGILSFETAKTMSRLVSLYKSLDDIELVKLKKEVTKSKGVAFLNSKDEVFLLSLACAEKIEDLDKAATTVARLGHKCSDFGLNRFDLVYTDLKLGIIDLGKLEYASKDTEKRIDKMEKLVSATSRLYTALEALSELEVSERKLKQWKLNSRVLQSNPTNFDLFNKKISYQRKQVRHFREISLWNQTFDKSVGLMARIVCIVYARICLVFGPYLSFLPCVSLRNIKSSQQKDIIRFQPEYCLIEPIKDQVQITSRSGPIPTTSKRSLIRFHSQKSLLFLKEDSCLGSTNRVFHAAGPSTVGGSGLTMRYANVILLAERYLDSAVTIGDDAREDLYMMLPENLRMLVKSKLAKNARAVGARATVVGDDDVSLAEGWREALKELMGWLLPMAKDTVKWQAERNFEKMKFDSKPSVLLLQTFHFSDKEKAEAAIAEVLVGMSCIYWYENRRNCDDGGSGGGSDVVGYRSPVLGARCSFDGIGWSLA</sequence>
<feature type="domain" description="DUF3475" evidence="2">
    <location>
        <begin position="41"/>
        <end position="97"/>
    </location>
</feature>